<gene>
    <name evidence="1" type="ORF">DFJ67_2192</name>
</gene>
<sequence>MCDMDVFSRTFLPAAAEAGVAIPTVSRHMPVFRRCVAADDTAALVARCTRADRPAQGEYLLLLTYRRLVVTHESRMLHRLRLHLNTELGHLGNVTWNPDPRLSAVELAATAVDGVRERFWIRVGHAKQVWHLDALLSHVFRPRTVRVGAGTAAGALSPAAATRDALRRETGAWESLGRSRRDLAVAF</sequence>
<name>A0A3D9ZG10_9ACTN</name>
<evidence type="ECO:0000313" key="1">
    <source>
        <dbReference type="EMBL" id="REF96215.1"/>
    </source>
</evidence>
<comment type="caution">
    <text evidence="1">The sequence shown here is derived from an EMBL/GenBank/DDBJ whole genome shotgun (WGS) entry which is preliminary data.</text>
</comment>
<reference evidence="1 2" key="1">
    <citation type="submission" date="2018-08" db="EMBL/GenBank/DDBJ databases">
        <title>Sequencing the genomes of 1000 actinobacteria strains.</title>
        <authorList>
            <person name="Klenk H.-P."/>
        </authorList>
    </citation>
    <scope>NUCLEOTIDE SEQUENCE [LARGE SCALE GENOMIC DNA]</scope>
    <source>
        <strain evidence="1 2">DSM 44099</strain>
    </source>
</reference>
<keyword evidence="2" id="KW-1185">Reference proteome</keyword>
<proteinExistence type="predicted"/>
<evidence type="ECO:0000313" key="2">
    <source>
        <dbReference type="Proteomes" id="UP000256913"/>
    </source>
</evidence>
<dbReference type="EMBL" id="QUMQ01000001">
    <property type="protein sequence ID" value="REF96215.1"/>
    <property type="molecule type" value="Genomic_DNA"/>
</dbReference>
<dbReference type="AlphaFoldDB" id="A0A3D9ZG10"/>
<organism evidence="1 2">
    <name type="scientific">Asanoa ferruginea</name>
    <dbReference type="NCBI Taxonomy" id="53367"/>
    <lineage>
        <taxon>Bacteria</taxon>
        <taxon>Bacillati</taxon>
        <taxon>Actinomycetota</taxon>
        <taxon>Actinomycetes</taxon>
        <taxon>Micromonosporales</taxon>
        <taxon>Micromonosporaceae</taxon>
        <taxon>Asanoa</taxon>
    </lineage>
</organism>
<accession>A0A3D9ZG10</accession>
<dbReference type="Proteomes" id="UP000256913">
    <property type="component" value="Unassembled WGS sequence"/>
</dbReference>
<protein>
    <submittedName>
        <fullName evidence="1">Uncharacterized protein</fullName>
    </submittedName>
</protein>